<sequence>MDWNKYITGFVDKANNGDVESMNKLHVLYYYETHLLQNFNDKLIEFYQSGADKPYSSYQLALFELNGLNDKPINFEKGIELLKKSMELGCSQAFVYMAMLKANKMTDYGNYNELLETGMKMKNSNAFLLMAEDTTSKKKKVEYYKRAIDLGHTGTYYYLGQFYHDNDELKLAKKYYLLGTKANDKHCYFNLGVMMREGEFFEKDTDKAIKLFQDSFELGNVKAATCIGSIYQDEDDMENAEKYYKLAIDKDEMVACHNLGNIYNDDKKYKEAIKLYIKGALLGHLECMKKLSLFGVNVTSSEEDIDKVIAMRELFKGFGCMDEY</sequence>
<dbReference type="Pfam" id="PF13176">
    <property type="entry name" value="TPR_7"/>
    <property type="match status" value="1"/>
</dbReference>
<accession>A0A3G4ZSJ9</accession>
<dbReference type="InterPro" id="IPR019734">
    <property type="entry name" value="TPR_rpt"/>
</dbReference>
<reference evidence="1" key="1">
    <citation type="submission" date="2018-10" db="EMBL/GenBank/DDBJ databases">
        <title>Hidden diversity of soil giant viruses.</title>
        <authorList>
            <person name="Schulz F."/>
            <person name="Alteio L."/>
            <person name="Goudeau D."/>
            <person name="Ryan E.M."/>
            <person name="Malmstrom R.R."/>
            <person name="Blanchard J."/>
            <person name="Woyke T."/>
        </authorList>
    </citation>
    <scope>NUCLEOTIDE SEQUENCE</scope>
    <source>
        <strain evidence="1">EDV1</strain>
    </source>
</reference>
<dbReference type="EMBL" id="MK072067">
    <property type="protein sequence ID" value="AYV77865.1"/>
    <property type="molecule type" value="Genomic_DNA"/>
</dbReference>
<dbReference type="PANTHER" id="PTHR11102:SF160">
    <property type="entry name" value="ERAD-ASSOCIATED E3 UBIQUITIN-PROTEIN LIGASE COMPONENT HRD3"/>
    <property type="match status" value="1"/>
</dbReference>
<dbReference type="SMART" id="SM00671">
    <property type="entry name" value="SEL1"/>
    <property type="match status" value="5"/>
</dbReference>
<proteinExistence type="predicted"/>
<gene>
    <name evidence="1" type="ORF">Edafosvirus2_44</name>
</gene>
<protein>
    <submittedName>
        <fullName evidence="1">Tetratricopeptide repeat protein</fullName>
    </submittedName>
</protein>
<dbReference type="SMART" id="SM00028">
    <property type="entry name" value="TPR"/>
    <property type="match status" value="3"/>
</dbReference>
<dbReference type="Pfam" id="PF13181">
    <property type="entry name" value="TPR_8"/>
    <property type="match status" value="2"/>
</dbReference>
<dbReference type="SUPFAM" id="SSF81901">
    <property type="entry name" value="HCP-like"/>
    <property type="match status" value="2"/>
</dbReference>
<name>A0A3G4ZSJ9_9VIRU</name>
<dbReference type="Pfam" id="PF08238">
    <property type="entry name" value="Sel1"/>
    <property type="match status" value="3"/>
</dbReference>
<organism evidence="1">
    <name type="scientific">Edafosvirus sp</name>
    <dbReference type="NCBI Taxonomy" id="2487765"/>
    <lineage>
        <taxon>Viruses</taxon>
        <taxon>Varidnaviria</taxon>
        <taxon>Bamfordvirae</taxon>
        <taxon>Nucleocytoviricota</taxon>
        <taxon>Megaviricetes</taxon>
        <taxon>Imitervirales</taxon>
        <taxon>Mimiviridae</taxon>
        <taxon>Klosneuvirinae</taxon>
    </lineage>
</organism>
<dbReference type="PANTHER" id="PTHR11102">
    <property type="entry name" value="SEL-1-LIKE PROTEIN"/>
    <property type="match status" value="1"/>
</dbReference>
<dbReference type="InterPro" id="IPR050767">
    <property type="entry name" value="Sel1_AlgK"/>
</dbReference>
<evidence type="ECO:0000313" key="1">
    <source>
        <dbReference type="EMBL" id="AYV77865.1"/>
    </source>
</evidence>
<dbReference type="Gene3D" id="1.25.40.10">
    <property type="entry name" value="Tetratricopeptide repeat domain"/>
    <property type="match status" value="2"/>
</dbReference>
<dbReference type="InterPro" id="IPR011990">
    <property type="entry name" value="TPR-like_helical_dom_sf"/>
</dbReference>
<dbReference type="InterPro" id="IPR006597">
    <property type="entry name" value="Sel1-like"/>
</dbReference>